<dbReference type="InterPro" id="IPR001368">
    <property type="entry name" value="TNFR/NGFR_Cys_rich_reg"/>
</dbReference>
<protein>
    <recommendedName>
        <fullName evidence="3">TNFR-Cys domain-containing protein</fullName>
    </recommendedName>
</protein>
<dbReference type="PANTHER" id="PTHR46605:SF2">
    <property type="entry name" value="TNFR-CYS DOMAIN-CONTAINING PROTEIN"/>
    <property type="match status" value="1"/>
</dbReference>
<feature type="disulfide bond" evidence="1">
    <location>
        <begin position="106"/>
        <end position="119"/>
    </location>
</feature>
<comment type="caution">
    <text evidence="1">Lacks conserved residue(s) required for the propagation of feature annotation.</text>
</comment>
<evidence type="ECO:0000259" key="3">
    <source>
        <dbReference type="PROSITE" id="PS50050"/>
    </source>
</evidence>
<dbReference type="AlphaFoldDB" id="A0AAD9QL09"/>
<feature type="compositionally biased region" description="Acidic residues" evidence="2">
    <location>
        <begin position="320"/>
        <end position="344"/>
    </location>
</feature>
<accession>A0AAD9QL09</accession>
<reference evidence="4" key="2">
    <citation type="journal article" date="2023" name="Science">
        <title>Genomic signatures of disease resistance in endangered staghorn corals.</title>
        <authorList>
            <person name="Vollmer S.V."/>
            <person name="Selwyn J.D."/>
            <person name="Despard B.A."/>
            <person name="Roesel C.L."/>
        </authorList>
    </citation>
    <scope>NUCLEOTIDE SEQUENCE</scope>
    <source>
        <strain evidence="4">K2</strain>
    </source>
</reference>
<feature type="compositionally biased region" description="Polar residues" evidence="2">
    <location>
        <begin position="201"/>
        <end position="215"/>
    </location>
</feature>
<dbReference type="GO" id="GO:0007266">
    <property type="term" value="P:Rho protein signal transduction"/>
    <property type="evidence" value="ECO:0007669"/>
    <property type="project" value="TreeGrafter"/>
</dbReference>
<gene>
    <name evidence="4" type="ORF">P5673_013564</name>
</gene>
<evidence type="ECO:0000313" key="5">
    <source>
        <dbReference type="Proteomes" id="UP001249851"/>
    </source>
</evidence>
<dbReference type="GO" id="GO:0005035">
    <property type="term" value="F:death receptor activity"/>
    <property type="evidence" value="ECO:0007669"/>
    <property type="project" value="TreeGrafter"/>
</dbReference>
<name>A0AAD9QL09_ACRCE</name>
<dbReference type="Pfam" id="PF00020">
    <property type="entry name" value="TNFR_c6"/>
    <property type="match status" value="1"/>
</dbReference>
<evidence type="ECO:0000256" key="1">
    <source>
        <dbReference type="PROSITE-ProRule" id="PRU00206"/>
    </source>
</evidence>
<feature type="repeat" description="TNFR-Cys" evidence="1">
    <location>
        <begin position="88"/>
        <end position="127"/>
    </location>
</feature>
<evidence type="ECO:0000256" key="2">
    <source>
        <dbReference type="SAM" id="MobiDB-lite"/>
    </source>
</evidence>
<dbReference type="InterPro" id="IPR011029">
    <property type="entry name" value="DEATH-like_dom_sf"/>
</dbReference>
<dbReference type="GO" id="GO:0015026">
    <property type="term" value="F:coreceptor activity"/>
    <property type="evidence" value="ECO:0007669"/>
    <property type="project" value="TreeGrafter"/>
</dbReference>
<comment type="caution">
    <text evidence="4">The sequence shown here is derived from an EMBL/GenBank/DDBJ whole genome shotgun (WGS) entry which is preliminary data.</text>
</comment>
<sequence length="469" mass="51028">MGQADAVQHSKRYYHVYSIEVNIAFLLLLCSQIEATDPAKKCLDNQFIVVRADGSTSCEDCGTCPEGQGLSHACGGHVDPNAMLTCVLCRGNTFSSRYDSSSCAPCSSCAEDQVVLQKCTSTQDVVCDNKCYGLDRYFDESGVCLPCSKCCGDGRDKVKDECKSKLGAASENLCAFNHSGNHCDESTTPTATNTSFTEMTRNATSTPNVTATPTQTSASGGSVASTSVSGRPASGHAQKTIMIVSIVLSTALVPICVMKIVTALRRKFSQSHGGNRDVETGPAEAGESSCLMQVSNTVAQKGLTSGLLVEEYDANKGEEGKEEEGEGQGEGEENKEGEEEEDKELEEKDQQQHGQPMQGTCQNERTRKKVSKPLRDLVNHPSDYLSEICKRLDTPLTGVGYYEEVAKYYNFDMYTIRIFKDCQESPSKELISAIMAKYPKVTVEMFARVVAKQASREDVAELLRTFDRK</sequence>
<dbReference type="GO" id="GO:0005886">
    <property type="term" value="C:plasma membrane"/>
    <property type="evidence" value="ECO:0007669"/>
    <property type="project" value="TreeGrafter"/>
</dbReference>
<dbReference type="SMART" id="SM00208">
    <property type="entry name" value="TNFR"/>
    <property type="match status" value="2"/>
</dbReference>
<feature type="region of interest" description="Disordered" evidence="2">
    <location>
        <begin position="313"/>
        <end position="372"/>
    </location>
</feature>
<keyword evidence="1" id="KW-1015">Disulfide bond</keyword>
<organism evidence="4 5">
    <name type="scientific">Acropora cervicornis</name>
    <name type="common">Staghorn coral</name>
    <dbReference type="NCBI Taxonomy" id="6130"/>
    <lineage>
        <taxon>Eukaryota</taxon>
        <taxon>Metazoa</taxon>
        <taxon>Cnidaria</taxon>
        <taxon>Anthozoa</taxon>
        <taxon>Hexacorallia</taxon>
        <taxon>Scleractinia</taxon>
        <taxon>Astrocoeniina</taxon>
        <taxon>Acroporidae</taxon>
        <taxon>Acropora</taxon>
    </lineage>
</organism>
<dbReference type="PROSITE" id="PS00652">
    <property type="entry name" value="TNFR_NGFR_1"/>
    <property type="match status" value="1"/>
</dbReference>
<feature type="region of interest" description="Disordered" evidence="2">
    <location>
        <begin position="201"/>
        <end position="233"/>
    </location>
</feature>
<feature type="domain" description="TNFR-Cys" evidence="3">
    <location>
        <begin position="88"/>
        <end position="127"/>
    </location>
</feature>
<feature type="compositionally biased region" description="Polar residues" evidence="2">
    <location>
        <begin position="352"/>
        <end position="363"/>
    </location>
</feature>
<dbReference type="InterPro" id="IPR052302">
    <property type="entry name" value="Neurotrophin_rcpt-DD"/>
</dbReference>
<dbReference type="Gene3D" id="1.10.533.10">
    <property type="entry name" value="Death Domain, Fas"/>
    <property type="match status" value="1"/>
</dbReference>
<dbReference type="GO" id="GO:0009986">
    <property type="term" value="C:cell surface"/>
    <property type="evidence" value="ECO:0007669"/>
    <property type="project" value="TreeGrafter"/>
</dbReference>
<proteinExistence type="predicted"/>
<dbReference type="Gene3D" id="2.10.50.10">
    <property type="entry name" value="Tumor Necrosis Factor Receptor, subunit A, domain 2"/>
    <property type="match status" value="1"/>
</dbReference>
<feature type="disulfide bond" evidence="1">
    <location>
        <begin position="109"/>
        <end position="127"/>
    </location>
</feature>
<dbReference type="PANTHER" id="PTHR46605">
    <property type="entry name" value="TUMOR NECROSIS FACTOR RECEPTOR"/>
    <property type="match status" value="1"/>
</dbReference>
<dbReference type="Proteomes" id="UP001249851">
    <property type="component" value="Unassembled WGS sequence"/>
</dbReference>
<evidence type="ECO:0000313" key="4">
    <source>
        <dbReference type="EMBL" id="KAK2563212.1"/>
    </source>
</evidence>
<dbReference type="GO" id="GO:0048406">
    <property type="term" value="F:nerve growth factor binding"/>
    <property type="evidence" value="ECO:0007669"/>
    <property type="project" value="TreeGrafter"/>
</dbReference>
<dbReference type="PROSITE" id="PS50050">
    <property type="entry name" value="TNFR_NGFR_2"/>
    <property type="match status" value="1"/>
</dbReference>
<reference evidence="4" key="1">
    <citation type="journal article" date="2023" name="G3 (Bethesda)">
        <title>Whole genome assembly and annotation of the endangered Caribbean coral Acropora cervicornis.</title>
        <authorList>
            <person name="Selwyn J.D."/>
            <person name="Vollmer S.V."/>
        </authorList>
    </citation>
    <scope>NUCLEOTIDE SEQUENCE</scope>
    <source>
        <strain evidence="4">K2</strain>
    </source>
</reference>
<keyword evidence="5" id="KW-1185">Reference proteome</keyword>
<feature type="compositionally biased region" description="Low complexity" evidence="2">
    <location>
        <begin position="216"/>
        <end position="229"/>
    </location>
</feature>
<dbReference type="EMBL" id="JARQWQ010000026">
    <property type="protein sequence ID" value="KAK2563212.1"/>
    <property type="molecule type" value="Genomic_DNA"/>
</dbReference>